<feature type="domain" description="HAT C-terminal dimerisation" evidence="1">
    <location>
        <begin position="77"/>
        <end position="144"/>
    </location>
</feature>
<dbReference type="InterPro" id="IPR012337">
    <property type="entry name" value="RNaseH-like_sf"/>
</dbReference>
<sequence length="170" mass="19833">MIFDPRFAFDEEYLLKFEWDILEEEFIHLSIKNNESESLESFSTEDIDEHNNKDIDEQDSMEAEFNLLRHGIERPLRNENVFEWWSKNKLRFPLISEGAKCFLSVPATSVSSERTFSMAGLLYGNTLRNRLGAQMAENLMLIKASLKKTMLAPSVEIDEEELDCEEIDEL</sequence>
<dbReference type="OrthoDB" id="1607513at2759"/>
<evidence type="ECO:0000313" key="2">
    <source>
        <dbReference type="EMBL" id="CAD2137411.1"/>
    </source>
</evidence>
<dbReference type="PANTHER" id="PTHR47611">
    <property type="entry name" value="HAT DIMERISATION DOMAIN, C-TERMINAL"/>
    <property type="match status" value="1"/>
</dbReference>
<dbReference type="InterPro" id="IPR008906">
    <property type="entry name" value="HATC_C_dom"/>
</dbReference>
<dbReference type="Proteomes" id="UP000580250">
    <property type="component" value="Unassembled WGS sequence"/>
</dbReference>
<proteinExistence type="predicted"/>
<reference evidence="2 3" key="1">
    <citation type="submission" date="2020-08" db="EMBL/GenBank/DDBJ databases">
        <authorList>
            <person name="Koutsovoulos G."/>
            <person name="Danchin GJ E."/>
        </authorList>
    </citation>
    <scope>NUCLEOTIDE SEQUENCE [LARGE SCALE GENOMIC DNA]</scope>
</reference>
<name>A0A6V7TWZ4_MELEN</name>
<evidence type="ECO:0000313" key="3">
    <source>
        <dbReference type="Proteomes" id="UP000580250"/>
    </source>
</evidence>
<dbReference type="AlphaFoldDB" id="A0A6V7TWZ4"/>
<accession>A0A6V7TWZ4</accession>
<protein>
    <recommendedName>
        <fullName evidence="1">HAT C-terminal dimerisation domain-containing protein</fullName>
    </recommendedName>
</protein>
<evidence type="ECO:0000259" key="1">
    <source>
        <dbReference type="Pfam" id="PF05699"/>
    </source>
</evidence>
<dbReference type="Pfam" id="PF05699">
    <property type="entry name" value="Dimer_Tnp_hAT"/>
    <property type="match status" value="1"/>
</dbReference>
<dbReference type="EMBL" id="CAJEWN010000020">
    <property type="protein sequence ID" value="CAD2137411.1"/>
    <property type="molecule type" value="Genomic_DNA"/>
</dbReference>
<dbReference type="PANTHER" id="PTHR47611:SF1">
    <property type="entry name" value="CCHC-TYPE DOMAIN-CONTAINING PROTEIN"/>
    <property type="match status" value="1"/>
</dbReference>
<comment type="caution">
    <text evidence="2">The sequence shown here is derived from an EMBL/GenBank/DDBJ whole genome shotgun (WGS) entry which is preliminary data.</text>
</comment>
<dbReference type="GO" id="GO:0046983">
    <property type="term" value="F:protein dimerization activity"/>
    <property type="evidence" value="ECO:0007669"/>
    <property type="project" value="InterPro"/>
</dbReference>
<organism evidence="2 3">
    <name type="scientific">Meloidogyne enterolobii</name>
    <name type="common">Root-knot nematode worm</name>
    <name type="synonym">Meloidogyne mayaguensis</name>
    <dbReference type="NCBI Taxonomy" id="390850"/>
    <lineage>
        <taxon>Eukaryota</taxon>
        <taxon>Metazoa</taxon>
        <taxon>Ecdysozoa</taxon>
        <taxon>Nematoda</taxon>
        <taxon>Chromadorea</taxon>
        <taxon>Rhabditida</taxon>
        <taxon>Tylenchina</taxon>
        <taxon>Tylenchomorpha</taxon>
        <taxon>Tylenchoidea</taxon>
        <taxon>Meloidogynidae</taxon>
        <taxon>Meloidogyninae</taxon>
        <taxon>Meloidogyne</taxon>
    </lineage>
</organism>
<gene>
    <name evidence="2" type="ORF">MENT_LOCUS5416</name>
</gene>
<dbReference type="SUPFAM" id="SSF53098">
    <property type="entry name" value="Ribonuclease H-like"/>
    <property type="match status" value="1"/>
</dbReference>